<evidence type="ECO:0000313" key="11">
    <source>
        <dbReference type="Proteomes" id="UP000028924"/>
    </source>
</evidence>
<keyword evidence="7" id="KW-0175">Coiled coil</keyword>
<dbReference type="eggNOG" id="ENOG502SCSE">
    <property type="taxonomic scope" value="Eukaryota"/>
</dbReference>
<evidence type="ECO:0000256" key="3">
    <source>
        <dbReference type="ARBA" id="ARBA00023015"/>
    </source>
</evidence>
<evidence type="ECO:0000256" key="5">
    <source>
        <dbReference type="ARBA" id="ARBA00023163"/>
    </source>
</evidence>
<keyword evidence="11" id="KW-1185">Reference proteome</keyword>
<dbReference type="Proteomes" id="UP000028924">
    <property type="component" value="Unassembled WGS sequence"/>
</dbReference>
<proteinExistence type="inferred from homology"/>
<dbReference type="SMART" id="SM00338">
    <property type="entry name" value="BRLZ"/>
    <property type="match status" value="1"/>
</dbReference>
<keyword evidence="5" id="KW-0804">Transcription</keyword>
<dbReference type="EMBL" id="KL662130">
    <property type="protein sequence ID" value="KFM26686.1"/>
    <property type="molecule type" value="Genomic_DNA"/>
</dbReference>
<evidence type="ECO:0000256" key="6">
    <source>
        <dbReference type="ARBA" id="ARBA00023242"/>
    </source>
</evidence>
<dbReference type="GeneID" id="23618034"/>
<comment type="subcellular location">
    <subcellularLocation>
        <location evidence="1">Nucleus</location>
    </subcellularLocation>
</comment>
<dbReference type="AlphaFoldDB" id="A0A087SLT2"/>
<reference evidence="10 11" key="1">
    <citation type="journal article" date="2014" name="BMC Genomics">
        <title>Oil accumulation mechanisms of the oleaginous microalga Chlorella protothecoides revealed through its genome, transcriptomes, and proteomes.</title>
        <authorList>
            <person name="Gao C."/>
            <person name="Wang Y."/>
            <person name="Shen Y."/>
            <person name="Yan D."/>
            <person name="He X."/>
            <person name="Dai J."/>
            <person name="Wu Q."/>
        </authorList>
    </citation>
    <scope>NUCLEOTIDE SEQUENCE [LARGE SCALE GENOMIC DNA]</scope>
    <source>
        <strain evidence="10 11">0710</strain>
    </source>
</reference>
<keyword evidence="3" id="KW-0805">Transcription regulation</keyword>
<dbReference type="KEGG" id="apro:F751_6643"/>
<dbReference type="OrthoDB" id="295274at2759"/>
<evidence type="ECO:0000256" key="4">
    <source>
        <dbReference type="ARBA" id="ARBA00023125"/>
    </source>
</evidence>
<feature type="coiled-coil region" evidence="7">
    <location>
        <begin position="173"/>
        <end position="200"/>
    </location>
</feature>
<dbReference type="CDD" id="cd14704">
    <property type="entry name" value="bZIP_HY5-like"/>
    <property type="match status" value="1"/>
</dbReference>
<keyword evidence="4 10" id="KW-0238">DNA-binding</keyword>
<dbReference type="RefSeq" id="XP_011399624.1">
    <property type="nucleotide sequence ID" value="XM_011401322.1"/>
</dbReference>
<dbReference type="STRING" id="3075.A0A087SLT2"/>
<sequence>MSTLVQPLFEPEDVWPGVLMDDDVLESFQASRLHLVVLEDVRASPSASAVQFPLTHQALDDLDQFEINRPPSPGQVLELLSDGVGTSPWGLDAGAVADPGKPDEAFGELIPMARPIHTPTRSADGSAHHQTSSGEDASNTSRYQQSSPASQQDGAAGADEDEAKRAIRMARNRENAHLSRQRKKAQLEGLEQTCSALTGQVRALSTFVGQLTAENELLRRHLAAACTAAGRPLPDLPRGAARLAQNSGAGAGALRHAGRALQMMPGRALQMMPGRAAAAAEAGPGPELMGALADLAPLALSLEGGGLGPLDPQSALPSLAEPVFKAWGMPPPGICRKLHSIEAGSLPLPLDVSRGDLVEFLEGRLGAQGRALSAVAPPLPRPLALLPGEGPEAPRDYPGAAESVGADPSQCPPSPTRDVEEESENVVRHDWMSVAEPVLLTALSAPAANASNGAGAAAAPGVVVVMLEPGRRLVTYACDDAVPRVAARAA</sequence>
<name>A0A087SLT2_AUXPR</name>
<organism evidence="10 11">
    <name type="scientific">Auxenochlorella protothecoides</name>
    <name type="common">Green microalga</name>
    <name type="synonym">Chlorella protothecoides</name>
    <dbReference type="NCBI Taxonomy" id="3075"/>
    <lineage>
        <taxon>Eukaryota</taxon>
        <taxon>Viridiplantae</taxon>
        <taxon>Chlorophyta</taxon>
        <taxon>core chlorophytes</taxon>
        <taxon>Trebouxiophyceae</taxon>
        <taxon>Chlorellales</taxon>
        <taxon>Chlorellaceae</taxon>
        <taxon>Auxenochlorella</taxon>
    </lineage>
</organism>
<dbReference type="GO" id="GO:0005634">
    <property type="term" value="C:nucleus"/>
    <property type="evidence" value="ECO:0007669"/>
    <property type="project" value="UniProtKB-SubCell"/>
</dbReference>
<gene>
    <name evidence="10" type="ORF">F751_6643</name>
</gene>
<feature type="region of interest" description="Disordered" evidence="8">
    <location>
        <begin position="116"/>
        <end position="161"/>
    </location>
</feature>
<dbReference type="GO" id="GO:0003700">
    <property type="term" value="F:DNA-binding transcription factor activity"/>
    <property type="evidence" value="ECO:0007669"/>
    <property type="project" value="InterPro"/>
</dbReference>
<dbReference type="SUPFAM" id="SSF57959">
    <property type="entry name" value="Leucine zipper domain"/>
    <property type="match status" value="1"/>
</dbReference>
<dbReference type="GO" id="GO:0003677">
    <property type="term" value="F:DNA binding"/>
    <property type="evidence" value="ECO:0007669"/>
    <property type="project" value="UniProtKB-KW"/>
</dbReference>
<keyword evidence="6" id="KW-0539">Nucleus</keyword>
<evidence type="ECO:0000256" key="1">
    <source>
        <dbReference type="ARBA" id="ARBA00004123"/>
    </source>
</evidence>
<feature type="compositionally biased region" description="Low complexity" evidence="8">
    <location>
        <begin position="144"/>
        <end position="157"/>
    </location>
</feature>
<evidence type="ECO:0000313" key="10">
    <source>
        <dbReference type="EMBL" id="KFM26686.1"/>
    </source>
</evidence>
<protein>
    <submittedName>
        <fullName evidence="10">TGACG-sequence-specific DNA-binding protein TGA-1B</fullName>
    </submittedName>
</protein>
<dbReference type="InterPro" id="IPR046347">
    <property type="entry name" value="bZIP_sf"/>
</dbReference>
<feature type="compositionally biased region" description="Polar residues" evidence="8">
    <location>
        <begin position="119"/>
        <end position="143"/>
    </location>
</feature>
<dbReference type="PROSITE" id="PS50217">
    <property type="entry name" value="BZIP"/>
    <property type="match status" value="1"/>
</dbReference>
<feature type="domain" description="BZIP" evidence="9">
    <location>
        <begin position="162"/>
        <end position="225"/>
    </location>
</feature>
<evidence type="ECO:0000259" key="9">
    <source>
        <dbReference type="PROSITE" id="PS50217"/>
    </source>
</evidence>
<dbReference type="PANTHER" id="PTHR47416">
    <property type="entry name" value="BASIC-LEUCINE ZIPPER TRANSCRIPTION FACTOR F-RELATED"/>
    <property type="match status" value="1"/>
</dbReference>
<dbReference type="Pfam" id="PF00170">
    <property type="entry name" value="bZIP_1"/>
    <property type="match status" value="1"/>
</dbReference>
<accession>A0A087SLT2</accession>
<feature type="region of interest" description="Disordered" evidence="8">
    <location>
        <begin position="385"/>
        <end position="418"/>
    </location>
</feature>
<dbReference type="InterPro" id="IPR004827">
    <property type="entry name" value="bZIP"/>
</dbReference>
<comment type="similarity">
    <text evidence="2">Belongs to the bZIP family.</text>
</comment>
<evidence type="ECO:0000256" key="2">
    <source>
        <dbReference type="ARBA" id="ARBA00007163"/>
    </source>
</evidence>
<dbReference type="PANTHER" id="PTHR47416:SF8">
    <property type="entry name" value="BASIC-LEUCINE ZIPPER TRANSCRIPTION FACTOR E-RELATED"/>
    <property type="match status" value="1"/>
</dbReference>
<dbReference type="Gene3D" id="1.20.5.170">
    <property type="match status" value="1"/>
</dbReference>
<evidence type="ECO:0000256" key="7">
    <source>
        <dbReference type="SAM" id="Coils"/>
    </source>
</evidence>
<evidence type="ECO:0000256" key="8">
    <source>
        <dbReference type="SAM" id="MobiDB-lite"/>
    </source>
</evidence>